<keyword evidence="1" id="KW-0472">Membrane</keyword>
<reference evidence="4 5" key="1">
    <citation type="journal article" date="2019" name="Sci. Rep.">
        <title>Comparative genomics of chytrid fungi reveal insights into the obligate biotrophic and pathogenic lifestyle of Synchytrium endobioticum.</title>
        <authorList>
            <person name="van de Vossenberg B.T.L.H."/>
            <person name="Warris S."/>
            <person name="Nguyen H.D.T."/>
            <person name="van Gent-Pelzer M.P.E."/>
            <person name="Joly D.L."/>
            <person name="van de Geest H.C."/>
            <person name="Bonants P.J.M."/>
            <person name="Smith D.S."/>
            <person name="Levesque C.A."/>
            <person name="van der Lee T.A.J."/>
        </authorList>
    </citation>
    <scope>NUCLEOTIDE SEQUENCE [LARGE SCALE GENOMIC DNA]</scope>
    <source>
        <strain evidence="2 5">LEV6574</strain>
        <strain evidence="3 4">MB42</strain>
    </source>
</reference>
<accession>A0A507DEY5</accession>
<feature type="transmembrane region" description="Helical" evidence="1">
    <location>
        <begin position="30"/>
        <end position="51"/>
    </location>
</feature>
<comment type="caution">
    <text evidence="2">The sequence shown here is derived from an EMBL/GenBank/DDBJ whole genome shotgun (WGS) entry which is preliminary data.</text>
</comment>
<dbReference type="Proteomes" id="UP000317494">
    <property type="component" value="Unassembled WGS sequence"/>
</dbReference>
<evidence type="ECO:0000313" key="5">
    <source>
        <dbReference type="Proteomes" id="UP000320475"/>
    </source>
</evidence>
<dbReference type="EMBL" id="QEAM01000020">
    <property type="protein sequence ID" value="TPX50252.1"/>
    <property type="molecule type" value="Genomic_DNA"/>
</dbReference>
<name>A0A507DEY5_9FUNG</name>
<gene>
    <name evidence="2" type="ORF">SeLEV6574_g01000</name>
    <name evidence="3" type="ORF">SeMB42_g01388</name>
</gene>
<evidence type="ECO:0000256" key="1">
    <source>
        <dbReference type="SAM" id="Phobius"/>
    </source>
</evidence>
<dbReference type="Proteomes" id="UP000320475">
    <property type="component" value="Unassembled WGS sequence"/>
</dbReference>
<feature type="transmembrane region" description="Helical" evidence="1">
    <location>
        <begin position="125"/>
        <end position="146"/>
    </location>
</feature>
<feature type="transmembrane region" description="Helical" evidence="1">
    <location>
        <begin position="76"/>
        <end position="94"/>
    </location>
</feature>
<evidence type="ECO:0000313" key="3">
    <source>
        <dbReference type="EMBL" id="TPX52472.1"/>
    </source>
</evidence>
<dbReference type="OrthoDB" id="2153608at2759"/>
<sequence length="155" mass="16336">MSTPGQLPPPTAGGGGTVGAAQFEPYIESLWVTVFIFFILWVVGLFIAPLLQKFSKQRGGGGGDGMGARAANFTRGARDGLLILLVLTLVTMAGHGPSGGVIAIQWVLLGLLLVWCCLQAAHEIPWFTLPLVALPIAVLAIINYALAFRGAPSYY</sequence>
<dbReference type="EMBL" id="QEAN01000035">
    <property type="protein sequence ID" value="TPX52472.1"/>
    <property type="molecule type" value="Genomic_DNA"/>
</dbReference>
<proteinExistence type="predicted"/>
<organism evidence="2 5">
    <name type="scientific">Synchytrium endobioticum</name>
    <dbReference type="NCBI Taxonomy" id="286115"/>
    <lineage>
        <taxon>Eukaryota</taxon>
        <taxon>Fungi</taxon>
        <taxon>Fungi incertae sedis</taxon>
        <taxon>Chytridiomycota</taxon>
        <taxon>Chytridiomycota incertae sedis</taxon>
        <taxon>Chytridiomycetes</taxon>
        <taxon>Synchytriales</taxon>
        <taxon>Synchytriaceae</taxon>
        <taxon>Synchytrium</taxon>
    </lineage>
</organism>
<dbReference type="AlphaFoldDB" id="A0A507DEY5"/>
<evidence type="ECO:0000313" key="4">
    <source>
        <dbReference type="Proteomes" id="UP000317494"/>
    </source>
</evidence>
<keyword evidence="1" id="KW-0812">Transmembrane</keyword>
<dbReference type="VEuPathDB" id="FungiDB:SeMB42_g01388"/>
<keyword evidence="4" id="KW-1185">Reference proteome</keyword>
<evidence type="ECO:0000313" key="2">
    <source>
        <dbReference type="EMBL" id="TPX50252.1"/>
    </source>
</evidence>
<keyword evidence="1" id="KW-1133">Transmembrane helix</keyword>
<protein>
    <recommendedName>
        <fullName evidence="6">Transmembrane protein</fullName>
    </recommendedName>
</protein>
<evidence type="ECO:0008006" key="6">
    <source>
        <dbReference type="Google" id="ProtNLM"/>
    </source>
</evidence>